<name>A0A809SIT7_9PROT</name>
<dbReference type="SUPFAM" id="SSF81901">
    <property type="entry name" value="HCP-like"/>
    <property type="match status" value="1"/>
</dbReference>
<feature type="chain" id="PRO_5032433992" description="Sel1 repeat family protein" evidence="1">
    <location>
        <begin position="26"/>
        <end position="242"/>
    </location>
</feature>
<dbReference type="PANTHER" id="PTHR11102">
    <property type="entry name" value="SEL-1-LIKE PROTEIN"/>
    <property type="match status" value="1"/>
</dbReference>
<keyword evidence="3" id="KW-1185">Reference proteome</keyword>
<dbReference type="InterPro" id="IPR050767">
    <property type="entry name" value="Sel1_AlgK"/>
</dbReference>
<accession>A0A809SIT7</accession>
<dbReference type="PANTHER" id="PTHR11102:SF160">
    <property type="entry name" value="ERAD-ASSOCIATED E3 UBIQUITIN-PROTEIN LIGASE COMPONENT HRD3"/>
    <property type="match status" value="1"/>
</dbReference>
<organism evidence="2 3">
    <name type="scientific">Sulfuriferula nivalis</name>
    <dbReference type="NCBI Taxonomy" id="2675298"/>
    <lineage>
        <taxon>Bacteria</taxon>
        <taxon>Pseudomonadati</taxon>
        <taxon>Pseudomonadota</taxon>
        <taxon>Betaproteobacteria</taxon>
        <taxon>Nitrosomonadales</taxon>
        <taxon>Sulfuricellaceae</taxon>
        <taxon>Sulfuriferula</taxon>
    </lineage>
</organism>
<protein>
    <recommendedName>
        <fullName evidence="4">Sel1 repeat family protein</fullName>
    </recommendedName>
</protein>
<dbReference type="Pfam" id="PF08238">
    <property type="entry name" value="Sel1"/>
    <property type="match status" value="4"/>
</dbReference>
<evidence type="ECO:0000256" key="1">
    <source>
        <dbReference type="SAM" id="SignalP"/>
    </source>
</evidence>
<dbReference type="EMBL" id="AP021881">
    <property type="protein sequence ID" value="BBP02460.1"/>
    <property type="molecule type" value="Genomic_DNA"/>
</dbReference>
<proteinExistence type="predicted"/>
<dbReference type="InterPro" id="IPR006597">
    <property type="entry name" value="Sel1-like"/>
</dbReference>
<dbReference type="RefSeq" id="WP_162086089.1">
    <property type="nucleotide sequence ID" value="NZ_AP021881.1"/>
</dbReference>
<sequence length="242" mass="26418">MFKHHLLRTSLFATVLVLSIPPIMANADGLRTEQADALEASAARGDVNALTRLRLDAQQGDSKAQFELALLYENRTQLDQAAEWLQKAANQGYARAQDHLGVQYFISGDVPYDACQAAAWWRKAADQGDMDAQTNLGGQYFLGEGVPQSFGQAAAWWRKAADQGYARAQYDLGVLYALGHGVAQDSVIAYALFNLAAIGNYKNAAKLRDEDSANMTDAQISEGLKLTQRMRSIGVMKTINGL</sequence>
<dbReference type="InterPro" id="IPR011990">
    <property type="entry name" value="TPR-like_helical_dom_sf"/>
</dbReference>
<dbReference type="KEGG" id="sniv:SFSGTM_31680"/>
<gene>
    <name evidence="2" type="ORF">SFSGTM_31680</name>
</gene>
<evidence type="ECO:0008006" key="4">
    <source>
        <dbReference type="Google" id="ProtNLM"/>
    </source>
</evidence>
<dbReference type="Proteomes" id="UP000463939">
    <property type="component" value="Chromosome"/>
</dbReference>
<keyword evidence="1" id="KW-0732">Signal</keyword>
<evidence type="ECO:0000313" key="3">
    <source>
        <dbReference type="Proteomes" id="UP000463939"/>
    </source>
</evidence>
<dbReference type="AlphaFoldDB" id="A0A809SIT7"/>
<feature type="signal peptide" evidence="1">
    <location>
        <begin position="1"/>
        <end position="25"/>
    </location>
</feature>
<reference evidence="3" key="1">
    <citation type="submission" date="2019-11" db="EMBL/GenBank/DDBJ databases">
        <title>Isolation and characterization of a novel species in the genus Sulfuriferula.</title>
        <authorList>
            <person name="Mochizuki J."/>
            <person name="Kojima H."/>
            <person name="Fukui M."/>
        </authorList>
    </citation>
    <scope>NUCLEOTIDE SEQUENCE [LARGE SCALE GENOMIC DNA]</scope>
    <source>
        <strain evidence="3">SGTM</strain>
    </source>
</reference>
<dbReference type="SMART" id="SM00671">
    <property type="entry name" value="SEL1"/>
    <property type="match status" value="4"/>
</dbReference>
<evidence type="ECO:0000313" key="2">
    <source>
        <dbReference type="EMBL" id="BBP02460.1"/>
    </source>
</evidence>
<dbReference type="Gene3D" id="1.25.40.10">
    <property type="entry name" value="Tetratricopeptide repeat domain"/>
    <property type="match status" value="1"/>
</dbReference>